<dbReference type="KEGG" id="ahg:AHOG_10535"/>
<protein>
    <submittedName>
        <fullName evidence="1">Uncharacterized protein</fullName>
    </submittedName>
</protein>
<gene>
    <name evidence="1" type="ORF">AHOG_10535</name>
</gene>
<sequence length="104" mass="11436">MLEFIEFDAEERATVLSLGAETASASGGAVIQTCCPAISLGRPIWRLMQARFAAMMPVPFRVLFAILWAEIEADPLWVVFADEPAMRIPLETRNSGSIRRSLPG</sequence>
<evidence type="ECO:0000313" key="2">
    <source>
        <dbReference type="Proteomes" id="UP000204221"/>
    </source>
</evidence>
<keyword evidence="2" id="KW-1185">Reference proteome</keyword>
<organism evidence="1 2">
    <name type="scientific">Actinoalloteichus hoggarensis</name>
    <dbReference type="NCBI Taxonomy" id="1470176"/>
    <lineage>
        <taxon>Bacteria</taxon>
        <taxon>Bacillati</taxon>
        <taxon>Actinomycetota</taxon>
        <taxon>Actinomycetes</taxon>
        <taxon>Pseudonocardiales</taxon>
        <taxon>Pseudonocardiaceae</taxon>
        <taxon>Actinoalloteichus</taxon>
    </lineage>
</organism>
<dbReference type="Proteomes" id="UP000204221">
    <property type="component" value="Chromosome"/>
</dbReference>
<accession>A0A221W1U4</accession>
<reference evidence="1 2" key="1">
    <citation type="submission" date="2017-07" db="EMBL/GenBank/DDBJ databases">
        <title>Complete genome sequence of Actinoalloteichus hoggarensis DSM 45943, type strain of Actinoalloteichus hoggarensis.</title>
        <authorList>
            <person name="Ruckert C."/>
            <person name="Nouioui I."/>
            <person name="Willmese J."/>
            <person name="van Wezel G."/>
            <person name="Klenk H.-P."/>
            <person name="Kalinowski J."/>
            <person name="Zotchev S.B."/>
        </authorList>
    </citation>
    <scope>NUCLEOTIDE SEQUENCE [LARGE SCALE GENOMIC DNA]</scope>
    <source>
        <strain evidence="1 2">DSM 45943</strain>
    </source>
</reference>
<name>A0A221W1U4_9PSEU</name>
<evidence type="ECO:0000313" key="1">
    <source>
        <dbReference type="EMBL" id="ASO19750.1"/>
    </source>
</evidence>
<dbReference type="AlphaFoldDB" id="A0A221W1U4"/>
<proteinExistence type="predicted"/>
<dbReference type="EMBL" id="CP022521">
    <property type="protein sequence ID" value="ASO19750.1"/>
    <property type="molecule type" value="Genomic_DNA"/>
</dbReference>
<dbReference type="RefSeq" id="WP_093941207.1">
    <property type="nucleotide sequence ID" value="NZ_CP022521.1"/>
</dbReference>